<accession>A0A7Y6NMP0</accession>
<dbReference type="AlphaFoldDB" id="A0A7Y6NMP0"/>
<dbReference type="Pfam" id="PF01734">
    <property type="entry name" value="Patatin"/>
    <property type="match status" value="1"/>
</dbReference>
<dbReference type="InterPro" id="IPR002641">
    <property type="entry name" value="PNPLA_dom"/>
</dbReference>
<organism evidence="3 4">
    <name type="scientific">Piscinibacter koreensis</name>
    <dbReference type="NCBI Taxonomy" id="2742824"/>
    <lineage>
        <taxon>Bacteria</taxon>
        <taxon>Pseudomonadati</taxon>
        <taxon>Pseudomonadota</taxon>
        <taxon>Betaproteobacteria</taxon>
        <taxon>Burkholderiales</taxon>
        <taxon>Sphaerotilaceae</taxon>
        <taxon>Piscinibacter</taxon>
    </lineage>
</organism>
<dbReference type="EMBL" id="JABWMJ010000004">
    <property type="protein sequence ID" value="NUZ06028.1"/>
    <property type="molecule type" value="Genomic_DNA"/>
</dbReference>
<evidence type="ECO:0000256" key="1">
    <source>
        <dbReference type="ARBA" id="ARBA00023098"/>
    </source>
</evidence>
<keyword evidence="1" id="KW-0443">Lipid metabolism</keyword>
<evidence type="ECO:0000313" key="3">
    <source>
        <dbReference type="EMBL" id="NUZ06028.1"/>
    </source>
</evidence>
<dbReference type="GO" id="GO:0006629">
    <property type="term" value="P:lipid metabolic process"/>
    <property type="evidence" value="ECO:0007669"/>
    <property type="project" value="UniProtKB-KW"/>
</dbReference>
<gene>
    <name evidence="3" type="ORF">HQN59_09665</name>
</gene>
<sequence length="335" mass="36089">MPERRKVAIACQGGGSHAAFGAGVLRRLLAPDLWPRFELVGLSGTSGGAMCAALAWAGLIGGGPDEAVARLTAFWNAVKASEPSDALLNLWGVVAARAPLAAEISPYLYRPLVEQRLRELVDEHVGLARLTPEQRSRSPVALMVGATDVLSGERCVFGGQALTTAHLVASAAIPPLYRSIEIDGRHYWDGLFTSNPPVREFTDPSMCAHKPDEIWVIQINPQRQASVPQAIGDIADRRNELGGNLALAQELYFIEKVNQIAARMSAAAVPSSYSHIGIRVIEMPFGDLDLASKLDRDPVHIDRLITAGVELGGRFLQDAEWPQSGSLPRANRCIP</sequence>
<reference evidence="3 4" key="1">
    <citation type="submission" date="2020-06" db="EMBL/GenBank/DDBJ databases">
        <title>Schlegella sp. ID0723 isolated from air conditioner.</title>
        <authorList>
            <person name="Kim D.Y."/>
            <person name="Kim D.-U."/>
        </authorList>
    </citation>
    <scope>NUCLEOTIDE SEQUENCE [LARGE SCALE GENOMIC DNA]</scope>
    <source>
        <strain evidence="3 4">ID0723</strain>
    </source>
</reference>
<proteinExistence type="predicted"/>
<dbReference type="RefSeq" id="WP_176068617.1">
    <property type="nucleotide sequence ID" value="NZ_JABWMJ010000004.1"/>
</dbReference>
<dbReference type="Proteomes" id="UP000529637">
    <property type="component" value="Unassembled WGS sequence"/>
</dbReference>
<dbReference type="SUPFAM" id="SSF52151">
    <property type="entry name" value="FabD/lysophospholipase-like"/>
    <property type="match status" value="1"/>
</dbReference>
<keyword evidence="4" id="KW-1185">Reference proteome</keyword>
<protein>
    <submittedName>
        <fullName evidence="3">Patatin-like phospholipase family protein</fullName>
    </submittedName>
</protein>
<comment type="caution">
    <text evidence="3">The sequence shown here is derived from an EMBL/GenBank/DDBJ whole genome shotgun (WGS) entry which is preliminary data.</text>
</comment>
<evidence type="ECO:0000313" key="4">
    <source>
        <dbReference type="Proteomes" id="UP000529637"/>
    </source>
</evidence>
<dbReference type="Gene3D" id="3.40.1090.10">
    <property type="entry name" value="Cytosolic phospholipase A2 catalytic domain"/>
    <property type="match status" value="2"/>
</dbReference>
<feature type="domain" description="PNPLA" evidence="2">
    <location>
        <begin position="10"/>
        <end position="201"/>
    </location>
</feature>
<evidence type="ECO:0000259" key="2">
    <source>
        <dbReference type="Pfam" id="PF01734"/>
    </source>
</evidence>
<dbReference type="InterPro" id="IPR016035">
    <property type="entry name" value="Acyl_Trfase/lysoPLipase"/>
</dbReference>
<name>A0A7Y6NMP0_9BURK</name>